<dbReference type="SMART" id="SM00369">
    <property type="entry name" value="LRR_TYP"/>
    <property type="match status" value="2"/>
</dbReference>
<dbReference type="InterPro" id="IPR027038">
    <property type="entry name" value="RanGap"/>
</dbReference>
<feature type="region of interest" description="Disordered" evidence="4">
    <location>
        <begin position="1"/>
        <end position="25"/>
    </location>
</feature>
<organism evidence="5 6">
    <name type="scientific">Porcisia hertigi</name>
    <dbReference type="NCBI Taxonomy" id="2761500"/>
    <lineage>
        <taxon>Eukaryota</taxon>
        <taxon>Discoba</taxon>
        <taxon>Euglenozoa</taxon>
        <taxon>Kinetoplastea</taxon>
        <taxon>Metakinetoplastina</taxon>
        <taxon>Trypanosomatida</taxon>
        <taxon>Trypanosomatidae</taxon>
        <taxon>Leishmaniinae</taxon>
        <taxon>Porcisia</taxon>
    </lineage>
</organism>
<dbReference type="GO" id="GO:0005829">
    <property type="term" value="C:cytosol"/>
    <property type="evidence" value="ECO:0007669"/>
    <property type="project" value="TreeGrafter"/>
</dbReference>
<gene>
    <name evidence="5" type="ORF">JKF63_07344</name>
</gene>
<dbReference type="RefSeq" id="XP_067759593.1">
    <property type="nucleotide sequence ID" value="XM_067903283.1"/>
</dbReference>
<comment type="caution">
    <text evidence="5">The sequence shown here is derived from an EMBL/GenBank/DDBJ whole genome shotgun (WGS) entry which is preliminary data.</text>
</comment>
<dbReference type="InterPro" id="IPR032675">
    <property type="entry name" value="LRR_dom_sf"/>
</dbReference>
<dbReference type="SUPFAM" id="SSF52047">
    <property type="entry name" value="RNI-like"/>
    <property type="match status" value="2"/>
</dbReference>
<dbReference type="OrthoDB" id="333024at2759"/>
<evidence type="ECO:0000256" key="3">
    <source>
        <dbReference type="ARBA" id="ARBA00022737"/>
    </source>
</evidence>
<keyword evidence="6" id="KW-1185">Reference proteome</keyword>
<dbReference type="InterPro" id="IPR025875">
    <property type="entry name" value="Leu-rich_rpt_4"/>
</dbReference>
<dbReference type="GO" id="GO:0048471">
    <property type="term" value="C:perinuclear region of cytoplasm"/>
    <property type="evidence" value="ECO:0007669"/>
    <property type="project" value="TreeGrafter"/>
</dbReference>
<dbReference type="GeneID" id="94293360"/>
<dbReference type="GO" id="GO:0005096">
    <property type="term" value="F:GTPase activator activity"/>
    <property type="evidence" value="ECO:0007669"/>
    <property type="project" value="UniProtKB-KW"/>
</dbReference>
<dbReference type="InterPro" id="IPR003591">
    <property type="entry name" value="Leu-rich_rpt_typical-subtyp"/>
</dbReference>
<accession>A0A836YHX9</accession>
<keyword evidence="1" id="KW-0343">GTPase activation</keyword>
<evidence type="ECO:0000313" key="5">
    <source>
        <dbReference type="EMBL" id="KAG5511381.1"/>
    </source>
</evidence>
<dbReference type="InterPro" id="IPR001611">
    <property type="entry name" value="Leu-rich_rpt"/>
</dbReference>
<name>A0A836YHX9_9TRYP</name>
<dbReference type="SMART" id="SM00368">
    <property type="entry name" value="LRR_RI"/>
    <property type="match status" value="9"/>
</dbReference>
<proteinExistence type="predicted"/>
<evidence type="ECO:0000256" key="2">
    <source>
        <dbReference type="ARBA" id="ARBA00022614"/>
    </source>
</evidence>
<dbReference type="PROSITE" id="PS51450">
    <property type="entry name" value="LRR"/>
    <property type="match status" value="1"/>
</dbReference>
<evidence type="ECO:0000256" key="4">
    <source>
        <dbReference type="SAM" id="MobiDB-lite"/>
    </source>
</evidence>
<dbReference type="PANTHER" id="PTHR24113:SF12">
    <property type="entry name" value="RAN GTPASE-ACTIVATING PROTEIN 1"/>
    <property type="match status" value="1"/>
</dbReference>
<dbReference type="AlphaFoldDB" id="A0A836YHX9"/>
<feature type="compositionally biased region" description="Basic residues" evidence="4">
    <location>
        <begin position="1"/>
        <end position="10"/>
    </location>
</feature>
<dbReference type="Pfam" id="PF13516">
    <property type="entry name" value="LRR_6"/>
    <property type="match status" value="2"/>
</dbReference>
<keyword evidence="2" id="KW-0433">Leucine-rich repeat</keyword>
<dbReference type="GO" id="GO:0031267">
    <property type="term" value="F:small GTPase binding"/>
    <property type="evidence" value="ECO:0007669"/>
    <property type="project" value="TreeGrafter"/>
</dbReference>
<protein>
    <submittedName>
        <fullName evidence="5">Uncharacterized protein</fullName>
    </submittedName>
</protein>
<dbReference type="Proteomes" id="UP000674318">
    <property type="component" value="Unassembled WGS sequence"/>
</dbReference>
<dbReference type="GO" id="GO:0005634">
    <property type="term" value="C:nucleus"/>
    <property type="evidence" value="ECO:0007669"/>
    <property type="project" value="TreeGrafter"/>
</dbReference>
<dbReference type="KEGG" id="phet:94293360"/>
<dbReference type="GO" id="GO:0006913">
    <property type="term" value="P:nucleocytoplasmic transport"/>
    <property type="evidence" value="ECO:0007669"/>
    <property type="project" value="TreeGrafter"/>
</dbReference>
<evidence type="ECO:0000313" key="6">
    <source>
        <dbReference type="Proteomes" id="UP000674318"/>
    </source>
</evidence>
<evidence type="ECO:0000256" key="1">
    <source>
        <dbReference type="ARBA" id="ARBA00022468"/>
    </source>
</evidence>
<keyword evidence="3" id="KW-0677">Repeat</keyword>
<dbReference type="PANTHER" id="PTHR24113">
    <property type="entry name" value="RAN GTPASE-ACTIVATING PROTEIN 1"/>
    <property type="match status" value="1"/>
</dbReference>
<dbReference type="EMBL" id="JAFJZO010000005">
    <property type="protein sequence ID" value="KAG5511381.1"/>
    <property type="molecule type" value="Genomic_DNA"/>
</dbReference>
<reference evidence="5 6" key="1">
    <citation type="submission" date="2021-02" db="EMBL/GenBank/DDBJ databases">
        <title>Porcisia hertigi Genome sequencing and assembly.</title>
        <authorList>
            <person name="Almutairi H."/>
            <person name="Gatherer D."/>
        </authorList>
    </citation>
    <scope>NUCLEOTIDE SEQUENCE [LARGE SCALE GENOMIC DNA]</scope>
    <source>
        <strain evidence="5 6">C119</strain>
    </source>
</reference>
<sequence length="443" mass="47532">MSGGSRKRKEKVPAPGTKREKSTSFYTKKKWKAVLQETRLNLAGHALGPRGALIVGTALFKNTYVVSLDLSQNDLGDEGAIMIANMLRINTHLQTLNLSNNGITDIGGIALASAFIPNVNPSGQPGQWNRTLFTLILMGNRFGDDTLLAMGNAAACHRDLSRVDLSWNAVGRNGPKCLMRAYERNPLCVYQLAANELGDEGTVSLCDALQRYGGKSQTTLNLYNNSLSATGAEAVGRLLVNSSILQDVSLAGNTIGFKGVHALERHLTDAAAIAKNSLRYLNLSDNWIGDEGAGSVAAIIKADLPSLERLDVSNNKITDVGAAAIVNAALYNTHMLLLNCQENRLGAKAVAAVMKLINETRTLKSLNLVGCVDSAEYRRSLTIAVGENEGLHVELGPSPEEANGSGSTLYVDKMTEYLQILADQEAQRQKENASARKKAGKAR</sequence>
<dbReference type="Gene3D" id="3.80.10.10">
    <property type="entry name" value="Ribonuclease Inhibitor"/>
    <property type="match status" value="3"/>
</dbReference>
<dbReference type="Pfam" id="PF12799">
    <property type="entry name" value="LRR_4"/>
    <property type="match status" value="1"/>
</dbReference>